<dbReference type="OrthoDB" id="2669322at2759"/>
<sequence>MREYNLPASQEHHDDDEERRRNQLQADREEREEEDQQHINQVVPIPDGGRPYREPIILHYLGRLDVECPNCHAMHFISERLSNSSIWTPRFGMCCLQGQVSLLPFPQWPPELQEAYTDRTFVSKIRQYNSALAFTSVGVNIEDRALQGPGPNTFRIHGSLHHLMGSLIPPDGVQPSYAQLYIYDSDEATDIRATRPGNEGLDRRILRNLHDMLYRNHLYAPLYKQAYQVMREKAPEE</sequence>
<dbReference type="HOGENOM" id="CLU_1059861_0_0_1"/>
<name>A0A0C9ZVF6_9AGAM</name>
<accession>A0A0C9ZVF6</accession>
<evidence type="ECO:0000313" key="3">
    <source>
        <dbReference type="Proteomes" id="UP000054485"/>
    </source>
</evidence>
<reference evidence="3" key="2">
    <citation type="submission" date="2015-01" db="EMBL/GenBank/DDBJ databases">
        <title>Evolutionary Origins and Diversification of the Mycorrhizal Mutualists.</title>
        <authorList>
            <consortium name="DOE Joint Genome Institute"/>
            <consortium name="Mycorrhizal Genomics Consortium"/>
            <person name="Kohler A."/>
            <person name="Kuo A."/>
            <person name="Nagy L.G."/>
            <person name="Floudas D."/>
            <person name="Copeland A."/>
            <person name="Barry K.W."/>
            <person name="Cichocki N."/>
            <person name="Veneault-Fourrey C."/>
            <person name="LaButti K."/>
            <person name="Lindquist E.A."/>
            <person name="Lipzen A."/>
            <person name="Lundell T."/>
            <person name="Morin E."/>
            <person name="Murat C."/>
            <person name="Riley R."/>
            <person name="Ohm R."/>
            <person name="Sun H."/>
            <person name="Tunlid A."/>
            <person name="Henrissat B."/>
            <person name="Grigoriev I.V."/>
            <person name="Hibbett D.S."/>
            <person name="Martin F."/>
        </authorList>
    </citation>
    <scope>NUCLEOTIDE SEQUENCE [LARGE SCALE GENOMIC DNA]</scope>
    <source>
        <strain evidence="3">UH-Slu-Lm8-n1</strain>
    </source>
</reference>
<evidence type="ECO:0000256" key="1">
    <source>
        <dbReference type="SAM" id="MobiDB-lite"/>
    </source>
</evidence>
<dbReference type="PANTHER" id="PTHR45786">
    <property type="entry name" value="DNA BINDING PROTEIN-LIKE"/>
    <property type="match status" value="1"/>
</dbReference>
<dbReference type="InParanoid" id="A0A0C9ZVF6"/>
<feature type="compositionally biased region" description="Basic and acidic residues" evidence="1">
    <location>
        <begin position="10"/>
        <end position="29"/>
    </location>
</feature>
<dbReference type="EMBL" id="KN835954">
    <property type="protein sequence ID" value="KIK33381.1"/>
    <property type="molecule type" value="Genomic_DNA"/>
</dbReference>
<dbReference type="STRING" id="930992.A0A0C9ZVF6"/>
<dbReference type="Proteomes" id="UP000054485">
    <property type="component" value="Unassembled WGS sequence"/>
</dbReference>
<reference evidence="2 3" key="1">
    <citation type="submission" date="2014-04" db="EMBL/GenBank/DDBJ databases">
        <authorList>
            <consortium name="DOE Joint Genome Institute"/>
            <person name="Kuo A."/>
            <person name="Ruytinx J."/>
            <person name="Rineau F."/>
            <person name="Colpaert J."/>
            <person name="Kohler A."/>
            <person name="Nagy L.G."/>
            <person name="Floudas D."/>
            <person name="Copeland A."/>
            <person name="Barry K.W."/>
            <person name="Cichocki N."/>
            <person name="Veneault-Fourrey C."/>
            <person name="LaButti K."/>
            <person name="Lindquist E.A."/>
            <person name="Lipzen A."/>
            <person name="Lundell T."/>
            <person name="Morin E."/>
            <person name="Murat C."/>
            <person name="Sun H."/>
            <person name="Tunlid A."/>
            <person name="Henrissat B."/>
            <person name="Grigoriev I.V."/>
            <person name="Hibbett D.S."/>
            <person name="Martin F."/>
            <person name="Nordberg H.P."/>
            <person name="Cantor M.N."/>
            <person name="Hua S.X."/>
        </authorList>
    </citation>
    <scope>NUCLEOTIDE SEQUENCE [LARGE SCALE GENOMIC DNA]</scope>
    <source>
        <strain evidence="2 3">UH-Slu-Lm8-n1</strain>
    </source>
</reference>
<keyword evidence="3" id="KW-1185">Reference proteome</keyword>
<dbReference type="PANTHER" id="PTHR45786:SF74">
    <property type="entry name" value="ATP-DEPENDENT DNA HELICASE"/>
    <property type="match status" value="1"/>
</dbReference>
<dbReference type="AlphaFoldDB" id="A0A0C9ZVF6"/>
<proteinExistence type="predicted"/>
<gene>
    <name evidence="2" type="ORF">CY34DRAFT_99690</name>
</gene>
<organism evidence="2 3">
    <name type="scientific">Suillus luteus UH-Slu-Lm8-n1</name>
    <dbReference type="NCBI Taxonomy" id="930992"/>
    <lineage>
        <taxon>Eukaryota</taxon>
        <taxon>Fungi</taxon>
        <taxon>Dikarya</taxon>
        <taxon>Basidiomycota</taxon>
        <taxon>Agaricomycotina</taxon>
        <taxon>Agaricomycetes</taxon>
        <taxon>Agaricomycetidae</taxon>
        <taxon>Boletales</taxon>
        <taxon>Suillineae</taxon>
        <taxon>Suillaceae</taxon>
        <taxon>Suillus</taxon>
    </lineage>
</organism>
<feature type="region of interest" description="Disordered" evidence="1">
    <location>
        <begin position="1"/>
        <end position="47"/>
    </location>
</feature>
<feature type="non-terminal residue" evidence="2">
    <location>
        <position position="237"/>
    </location>
</feature>
<evidence type="ECO:0000313" key="2">
    <source>
        <dbReference type="EMBL" id="KIK33381.1"/>
    </source>
</evidence>
<protein>
    <submittedName>
        <fullName evidence="2">Unplaced genomic scaffold CY34scaffold_823, whole genome shotgun sequence</fullName>
    </submittedName>
</protein>